<dbReference type="Pfam" id="PF00474">
    <property type="entry name" value="SSF"/>
    <property type="match status" value="2"/>
</dbReference>
<proteinExistence type="inferred from homology"/>
<evidence type="ECO:0000256" key="3">
    <source>
        <dbReference type="ARBA" id="ARBA00022692"/>
    </source>
</evidence>
<feature type="transmembrane region" description="Helical" evidence="7">
    <location>
        <begin position="346"/>
        <end position="375"/>
    </location>
</feature>
<gene>
    <name evidence="8" type="ORF">MJ923_13840</name>
</gene>
<organism evidence="8 9">
    <name type="scientific">Shewanella zhuhaiensis</name>
    <dbReference type="NCBI Taxonomy" id="2919576"/>
    <lineage>
        <taxon>Bacteria</taxon>
        <taxon>Pseudomonadati</taxon>
        <taxon>Pseudomonadota</taxon>
        <taxon>Gammaproteobacteria</taxon>
        <taxon>Alteromonadales</taxon>
        <taxon>Shewanellaceae</taxon>
        <taxon>Shewanella</taxon>
    </lineage>
</organism>
<dbReference type="CDD" id="cd10328">
    <property type="entry name" value="SLC5sbd_YidK"/>
    <property type="match status" value="1"/>
</dbReference>
<feature type="transmembrane region" description="Helical" evidence="7">
    <location>
        <begin position="222"/>
        <end position="241"/>
    </location>
</feature>
<feature type="transmembrane region" description="Helical" evidence="7">
    <location>
        <begin position="425"/>
        <end position="441"/>
    </location>
</feature>
<keyword evidence="3 7" id="KW-0812">Transmembrane</keyword>
<accession>A0AAJ1BIL5</accession>
<feature type="transmembrane region" description="Helical" evidence="7">
    <location>
        <begin position="261"/>
        <end position="280"/>
    </location>
</feature>
<dbReference type="Gene3D" id="1.20.1730.10">
    <property type="entry name" value="Sodium/glucose cotransporter"/>
    <property type="match status" value="1"/>
</dbReference>
<dbReference type="GO" id="GO:0005886">
    <property type="term" value="C:plasma membrane"/>
    <property type="evidence" value="ECO:0007669"/>
    <property type="project" value="TreeGrafter"/>
</dbReference>
<keyword evidence="9" id="KW-1185">Reference proteome</keyword>
<feature type="transmembrane region" description="Helical" evidence="7">
    <location>
        <begin position="448"/>
        <end position="467"/>
    </location>
</feature>
<protein>
    <submittedName>
        <fullName evidence="8">SLC5 family protein</fullName>
    </submittedName>
</protein>
<dbReference type="Proteomes" id="UP001297581">
    <property type="component" value="Unassembled WGS sequence"/>
</dbReference>
<feature type="transmembrane region" description="Helical" evidence="7">
    <location>
        <begin position="38"/>
        <end position="57"/>
    </location>
</feature>
<evidence type="ECO:0000256" key="5">
    <source>
        <dbReference type="ARBA" id="ARBA00023136"/>
    </source>
</evidence>
<sequence length="504" mass="54919">MNINLLQLGIFIGLTALVALFTYIKCRNVPRDPSDSRDYFLAGGSLSWVFVAGSIMLTNISAEQIVGMNGAQTLLVAWWEIAAALGLLILAHWLIPMYYRYRCTTTTELLEHRFRDPHIRAMVSVLFMFGYMFILLPVVLYTGALFMQSMFHVNFFGDTQMLSAAAEGMSCVAADDSFACIPQSSQRLTTLVIAALFAVVGSLYAIFGGLRAIAISDTFNGIGLLVMGTLVSLLAMETIGWNFEGIPAERLTLIGSDQSDIPWHTLFTGMIFIQIFYWGTNMVITQRALAAKNVREAQKGLYAAVAMKLLIPLIVVLPGMAAYKLYGDIGDKAYGVIVAEVLPPWLSGAFAAVMAGAVLSTFNSCLNSASALYTLDVHQKYFNAKVCVKAMGQRVALIFAVVSVLLVPIYQNADSIIALLQKLNGLYSMPVMAAFLVAMLFDNVRGLAVRIGLVSGVITYAVFTFIWSPLHYIHLMFITLVVAVAVTLIVNRLLPGDTALAEAA</sequence>
<dbReference type="GO" id="GO:0005412">
    <property type="term" value="F:D-glucose:sodium symporter activity"/>
    <property type="evidence" value="ECO:0007669"/>
    <property type="project" value="TreeGrafter"/>
</dbReference>
<evidence type="ECO:0000256" key="1">
    <source>
        <dbReference type="ARBA" id="ARBA00004141"/>
    </source>
</evidence>
<evidence type="ECO:0000313" key="9">
    <source>
        <dbReference type="Proteomes" id="UP001297581"/>
    </source>
</evidence>
<feature type="transmembrane region" description="Helical" evidence="7">
    <location>
        <begin position="473"/>
        <end position="494"/>
    </location>
</feature>
<feature type="transmembrane region" description="Helical" evidence="7">
    <location>
        <begin position="301"/>
        <end position="326"/>
    </location>
</feature>
<comment type="caution">
    <text evidence="8">The sequence shown here is derived from an EMBL/GenBank/DDBJ whole genome shotgun (WGS) entry which is preliminary data.</text>
</comment>
<comment type="subcellular location">
    <subcellularLocation>
        <location evidence="1">Membrane</location>
        <topology evidence="1">Multi-pass membrane protein</topology>
    </subcellularLocation>
</comment>
<dbReference type="InterPro" id="IPR038377">
    <property type="entry name" value="Na/Glc_symporter_sf"/>
</dbReference>
<evidence type="ECO:0000256" key="7">
    <source>
        <dbReference type="SAM" id="Phobius"/>
    </source>
</evidence>
<dbReference type="PANTHER" id="PTHR11819">
    <property type="entry name" value="SOLUTE CARRIER FAMILY 5"/>
    <property type="match status" value="1"/>
</dbReference>
<evidence type="ECO:0000313" key="8">
    <source>
        <dbReference type="EMBL" id="MCH4295388.1"/>
    </source>
</evidence>
<keyword evidence="5 7" id="KW-0472">Membrane</keyword>
<evidence type="ECO:0000256" key="6">
    <source>
        <dbReference type="RuleBase" id="RU362091"/>
    </source>
</evidence>
<reference evidence="8 9" key="1">
    <citation type="submission" date="2022-02" db="EMBL/GenBank/DDBJ databases">
        <title>The genome sequence of Shewanella sp. 3B26.</title>
        <authorList>
            <person name="Du J."/>
        </authorList>
    </citation>
    <scope>NUCLEOTIDE SEQUENCE [LARGE SCALE GENOMIC DNA]</scope>
    <source>
        <strain evidence="8 9">3B26</strain>
    </source>
</reference>
<feature type="transmembrane region" description="Helical" evidence="7">
    <location>
        <begin position="119"/>
        <end position="141"/>
    </location>
</feature>
<name>A0AAJ1BIL5_9GAMM</name>
<dbReference type="InterPro" id="IPR001734">
    <property type="entry name" value="Na/solute_symporter"/>
</dbReference>
<dbReference type="AlphaFoldDB" id="A0AAJ1BIL5"/>
<evidence type="ECO:0000256" key="4">
    <source>
        <dbReference type="ARBA" id="ARBA00022989"/>
    </source>
</evidence>
<feature type="transmembrane region" description="Helical" evidence="7">
    <location>
        <begin position="191"/>
        <end position="210"/>
    </location>
</feature>
<comment type="similarity">
    <text evidence="2 6">Belongs to the sodium:solute symporter (SSF) (TC 2.A.21) family.</text>
</comment>
<evidence type="ECO:0000256" key="2">
    <source>
        <dbReference type="ARBA" id="ARBA00006434"/>
    </source>
</evidence>
<keyword evidence="4 7" id="KW-1133">Transmembrane helix</keyword>
<dbReference type="PROSITE" id="PS50283">
    <property type="entry name" value="NA_SOLUT_SYMP_3"/>
    <property type="match status" value="1"/>
</dbReference>
<dbReference type="PANTHER" id="PTHR11819:SF195">
    <property type="entry name" value="SODIUM_GLUCOSE COTRANSPORTER 4"/>
    <property type="match status" value="1"/>
</dbReference>
<feature type="transmembrane region" description="Helical" evidence="7">
    <location>
        <begin position="77"/>
        <end position="99"/>
    </location>
</feature>
<dbReference type="EMBL" id="JAKUDL010000004">
    <property type="protein sequence ID" value="MCH4295388.1"/>
    <property type="molecule type" value="Genomic_DNA"/>
</dbReference>
<dbReference type="RefSeq" id="WP_240591602.1">
    <property type="nucleotide sequence ID" value="NZ_JAKUDL010000004.1"/>
</dbReference>
<feature type="transmembrane region" description="Helical" evidence="7">
    <location>
        <begin position="395"/>
        <end position="413"/>
    </location>
</feature>
<feature type="transmembrane region" description="Helical" evidence="7">
    <location>
        <begin position="6"/>
        <end position="26"/>
    </location>
</feature>